<dbReference type="RefSeq" id="WP_079645968.1">
    <property type="nucleotide sequence ID" value="NZ_FUZF01000036.1"/>
</dbReference>
<keyword evidence="2" id="KW-1185">Reference proteome</keyword>
<organism evidence="1 2">
    <name type="scientific">Sphingobacterium nematocida</name>
    <dbReference type="NCBI Taxonomy" id="1513896"/>
    <lineage>
        <taxon>Bacteria</taxon>
        <taxon>Pseudomonadati</taxon>
        <taxon>Bacteroidota</taxon>
        <taxon>Sphingobacteriia</taxon>
        <taxon>Sphingobacteriales</taxon>
        <taxon>Sphingobacteriaceae</taxon>
        <taxon>Sphingobacterium</taxon>
    </lineage>
</organism>
<dbReference type="AlphaFoldDB" id="A0A1T5GU91"/>
<reference evidence="2" key="1">
    <citation type="submission" date="2017-02" db="EMBL/GenBank/DDBJ databases">
        <authorList>
            <person name="Varghese N."/>
            <person name="Submissions S."/>
        </authorList>
    </citation>
    <scope>NUCLEOTIDE SEQUENCE [LARGE SCALE GENOMIC DNA]</scope>
    <source>
        <strain evidence="2">DSM 24091</strain>
    </source>
</reference>
<dbReference type="Proteomes" id="UP000190150">
    <property type="component" value="Unassembled WGS sequence"/>
</dbReference>
<dbReference type="EMBL" id="FUZF01000036">
    <property type="protein sequence ID" value="SKC11977.1"/>
    <property type="molecule type" value="Genomic_DNA"/>
</dbReference>
<name>A0A1T5GU91_9SPHI</name>
<evidence type="ECO:0000313" key="1">
    <source>
        <dbReference type="EMBL" id="SKC11977.1"/>
    </source>
</evidence>
<gene>
    <name evidence="1" type="ORF">SAMN05660841_04361</name>
</gene>
<sequence length="71" mass="8396">MENTELKDLIQKSIDGKLNEDEATRLYNWIQESEVNRKLYVKLRDLATLQDIAERENNVLREQGVVYGKEE</sequence>
<evidence type="ECO:0000313" key="2">
    <source>
        <dbReference type="Proteomes" id="UP000190150"/>
    </source>
</evidence>
<accession>A0A1T5GU91</accession>
<proteinExistence type="predicted"/>
<protein>
    <submittedName>
        <fullName evidence="1">Uncharacterized protein</fullName>
    </submittedName>
</protein>